<evidence type="ECO:0000256" key="9">
    <source>
        <dbReference type="ARBA" id="ARBA00023160"/>
    </source>
</evidence>
<keyword evidence="6" id="KW-0560">Oxidoreductase</keyword>
<evidence type="ECO:0000256" key="3">
    <source>
        <dbReference type="ARBA" id="ARBA00022516"/>
    </source>
</evidence>
<dbReference type="Gene3D" id="1.10.620.20">
    <property type="entry name" value="Ribonucleotide Reductase, subunit A"/>
    <property type="match status" value="1"/>
</dbReference>
<evidence type="ECO:0000256" key="6">
    <source>
        <dbReference type="ARBA" id="ARBA00023002"/>
    </source>
</evidence>
<evidence type="ECO:0000313" key="10">
    <source>
        <dbReference type="EMBL" id="SIR78813.1"/>
    </source>
</evidence>
<comment type="similarity">
    <text evidence="2">Belongs to the fatty acid desaturase type 2 family.</text>
</comment>
<dbReference type="InterPro" id="IPR009078">
    <property type="entry name" value="Ferritin-like_SF"/>
</dbReference>
<proteinExistence type="inferred from homology"/>
<keyword evidence="7" id="KW-0408">Iron</keyword>
<organism evidence="10 11">
    <name type="scientific">Williamsia sterculiae</name>
    <dbReference type="NCBI Taxonomy" id="1344003"/>
    <lineage>
        <taxon>Bacteria</taxon>
        <taxon>Bacillati</taxon>
        <taxon>Actinomycetota</taxon>
        <taxon>Actinomycetes</taxon>
        <taxon>Mycobacteriales</taxon>
        <taxon>Nocardiaceae</taxon>
        <taxon>Williamsia</taxon>
    </lineage>
</organism>
<keyword evidence="9" id="KW-0275">Fatty acid biosynthesis</keyword>
<evidence type="ECO:0000256" key="2">
    <source>
        <dbReference type="ARBA" id="ARBA00008749"/>
    </source>
</evidence>
<keyword evidence="3" id="KW-0444">Lipid biosynthesis</keyword>
<dbReference type="GO" id="GO:0046872">
    <property type="term" value="F:metal ion binding"/>
    <property type="evidence" value="ECO:0007669"/>
    <property type="project" value="UniProtKB-KW"/>
</dbReference>
<keyword evidence="8" id="KW-0443">Lipid metabolism</keyword>
<evidence type="ECO:0000256" key="5">
    <source>
        <dbReference type="ARBA" id="ARBA00022832"/>
    </source>
</evidence>
<dbReference type="Proteomes" id="UP000186218">
    <property type="component" value="Unassembled WGS sequence"/>
</dbReference>
<dbReference type="GO" id="GO:0045300">
    <property type="term" value="F:stearoyl-[ACP] desaturase activity"/>
    <property type="evidence" value="ECO:0007669"/>
    <property type="project" value="InterPro"/>
</dbReference>
<name>A0A1N7DSF3_9NOCA</name>
<dbReference type="InterPro" id="IPR012348">
    <property type="entry name" value="RNR-like"/>
</dbReference>
<dbReference type="AlphaFoldDB" id="A0A1N7DSF3"/>
<accession>A0A1N7DSF3</accession>
<dbReference type="EMBL" id="FTNT01000002">
    <property type="protein sequence ID" value="SIR78813.1"/>
    <property type="molecule type" value="Genomic_DNA"/>
</dbReference>
<gene>
    <name evidence="10" type="ORF">SAMN05445060_0873</name>
</gene>
<reference evidence="10 11" key="1">
    <citation type="submission" date="2017-01" db="EMBL/GenBank/DDBJ databases">
        <authorList>
            <person name="Mah S.A."/>
            <person name="Swanson W.J."/>
            <person name="Moy G.W."/>
            <person name="Vacquier V.D."/>
        </authorList>
    </citation>
    <scope>NUCLEOTIDE SEQUENCE [LARGE SCALE GENOMIC DNA]</scope>
    <source>
        <strain evidence="10 11">CPCC 203464</strain>
    </source>
</reference>
<dbReference type="SUPFAM" id="SSF47240">
    <property type="entry name" value="Ferritin-like"/>
    <property type="match status" value="1"/>
</dbReference>
<evidence type="ECO:0000256" key="7">
    <source>
        <dbReference type="ARBA" id="ARBA00023004"/>
    </source>
</evidence>
<evidence type="ECO:0000256" key="4">
    <source>
        <dbReference type="ARBA" id="ARBA00022723"/>
    </source>
</evidence>
<dbReference type="STRING" id="1344003.SAMN05445060_0873"/>
<sequence>MTSSVNSESTGDTSTGDLSEEDLLAALDKALPGIADQHEAQATAWNPHDWVPWDEGRNFAFLGGEDFVPDEGTDDAELRAALLALLLTKDNLPSFHRVIALYFPTWNEWKSLVGVWTAEDNRHSIALRDYLVVRRIIDPEDAEHRRLVHVTAGYLQESNVKKTLGPVDVLALMAVHERQCVHFVDAMIGHADGPLTEILRRVRDDDALQATTFTRFLDVALNVDPDGTVRAVEGALAAAEPIGADIVDFDAERALISAYGDETVQARIAADLAAALAVESLTGLSDQGAAARDRLLARAAA</sequence>
<keyword evidence="4" id="KW-0479">Metal-binding</keyword>
<evidence type="ECO:0000313" key="11">
    <source>
        <dbReference type="Proteomes" id="UP000186218"/>
    </source>
</evidence>
<keyword evidence="11" id="KW-1185">Reference proteome</keyword>
<keyword evidence="5" id="KW-0276">Fatty acid metabolism</keyword>
<evidence type="ECO:0000256" key="1">
    <source>
        <dbReference type="ARBA" id="ARBA00001954"/>
    </source>
</evidence>
<dbReference type="GO" id="GO:0006633">
    <property type="term" value="P:fatty acid biosynthetic process"/>
    <property type="evidence" value="ECO:0007669"/>
    <property type="project" value="UniProtKB-KW"/>
</dbReference>
<dbReference type="RefSeq" id="WP_234974227.1">
    <property type="nucleotide sequence ID" value="NZ_FTNT01000002.1"/>
</dbReference>
<evidence type="ECO:0000256" key="8">
    <source>
        <dbReference type="ARBA" id="ARBA00023098"/>
    </source>
</evidence>
<dbReference type="InterPro" id="IPR005067">
    <property type="entry name" value="Fatty_acid_desaturase-2"/>
</dbReference>
<dbReference type="Pfam" id="PF03405">
    <property type="entry name" value="FA_desaturase_2"/>
    <property type="match status" value="1"/>
</dbReference>
<protein>
    <submittedName>
        <fullName evidence="10">Acyl-[acyl-carrier-protein] desaturase</fullName>
    </submittedName>
</protein>
<comment type="cofactor">
    <cofactor evidence="1">
        <name>Fe(2+)</name>
        <dbReference type="ChEBI" id="CHEBI:29033"/>
    </cofactor>
</comment>